<dbReference type="EMBL" id="JADBJN010000004">
    <property type="protein sequence ID" value="KAG5669664.1"/>
    <property type="molecule type" value="Genomic_DNA"/>
</dbReference>
<dbReference type="OrthoDB" id="5565075at2759"/>
<dbReference type="GO" id="GO:0006508">
    <property type="term" value="P:proteolysis"/>
    <property type="evidence" value="ECO:0007669"/>
    <property type="project" value="InterPro"/>
</dbReference>
<dbReference type="FunFam" id="2.40.10.10:FF:000068">
    <property type="entry name" value="transmembrane protease serine 2"/>
    <property type="match status" value="1"/>
</dbReference>
<dbReference type="InterPro" id="IPR009003">
    <property type="entry name" value="Peptidase_S1_PA"/>
</dbReference>
<accession>A0A9J6BJ00</accession>
<comment type="similarity">
    <text evidence="2">Belongs to the peptidase S1 family. CLIP subfamily.</text>
</comment>
<evidence type="ECO:0000256" key="3">
    <source>
        <dbReference type="SAM" id="SignalP"/>
    </source>
</evidence>
<dbReference type="PROSITE" id="PS50240">
    <property type="entry name" value="TRYPSIN_DOM"/>
    <property type="match status" value="1"/>
</dbReference>
<feature type="chain" id="PRO_5039904394" description="Peptidase S1 domain-containing protein" evidence="3">
    <location>
        <begin position="19"/>
        <end position="305"/>
    </location>
</feature>
<protein>
    <recommendedName>
        <fullName evidence="4">Peptidase S1 domain-containing protein</fullName>
    </recommendedName>
</protein>
<dbReference type="InterPro" id="IPR001314">
    <property type="entry name" value="Peptidase_S1A"/>
</dbReference>
<evidence type="ECO:0000313" key="5">
    <source>
        <dbReference type="EMBL" id="KAG5669664.1"/>
    </source>
</evidence>
<organism evidence="5 6">
    <name type="scientific">Polypedilum vanderplanki</name>
    <name type="common">Sleeping chironomid midge</name>
    <dbReference type="NCBI Taxonomy" id="319348"/>
    <lineage>
        <taxon>Eukaryota</taxon>
        <taxon>Metazoa</taxon>
        <taxon>Ecdysozoa</taxon>
        <taxon>Arthropoda</taxon>
        <taxon>Hexapoda</taxon>
        <taxon>Insecta</taxon>
        <taxon>Pterygota</taxon>
        <taxon>Neoptera</taxon>
        <taxon>Endopterygota</taxon>
        <taxon>Diptera</taxon>
        <taxon>Nematocera</taxon>
        <taxon>Chironomoidea</taxon>
        <taxon>Chironomidae</taxon>
        <taxon>Chironominae</taxon>
        <taxon>Polypedilum</taxon>
        <taxon>Polypedilum</taxon>
    </lineage>
</organism>
<dbReference type="PRINTS" id="PR00722">
    <property type="entry name" value="CHYMOTRYPSIN"/>
</dbReference>
<keyword evidence="3" id="KW-0732">Signal</keyword>
<feature type="signal peptide" evidence="3">
    <location>
        <begin position="1"/>
        <end position="18"/>
    </location>
</feature>
<gene>
    <name evidence="5" type="ORF">PVAND_017547</name>
</gene>
<dbReference type="PANTHER" id="PTHR24260">
    <property type="match status" value="1"/>
</dbReference>
<dbReference type="PANTHER" id="PTHR24260:SF136">
    <property type="entry name" value="GH08193P-RELATED"/>
    <property type="match status" value="1"/>
</dbReference>
<dbReference type="Gene3D" id="2.40.10.10">
    <property type="entry name" value="Trypsin-like serine proteases"/>
    <property type="match status" value="1"/>
</dbReference>
<comment type="caution">
    <text evidence="5">The sequence shown here is derived from an EMBL/GenBank/DDBJ whole genome shotgun (WGS) entry which is preliminary data.</text>
</comment>
<dbReference type="GO" id="GO:0004252">
    <property type="term" value="F:serine-type endopeptidase activity"/>
    <property type="evidence" value="ECO:0007669"/>
    <property type="project" value="InterPro"/>
</dbReference>
<dbReference type="InterPro" id="IPR001254">
    <property type="entry name" value="Trypsin_dom"/>
</dbReference>
<evidence type="ECO:0000256" key="2">
    <source>
        <dbReference type="ARBA" id="ARBA00024195"/>
    </source>
</evidence>
<evidence type="ECO:0000259" key="4">
    <source>
        <dbReference type="PROSITE" id="PS50240"/>
    </source>
</evidence>
<dbReference type="PROSITE" id="PS00134">
    <property type="entry name" value="TRYPSIN_HIS"/>
    <property type="match status" value="1"/>
</dbReference>
<keyword evidence="6" id="KW-1185">Reference proteome</keyword>
<dbReference type="Pfam" id="PF00089">
    <property type="entry name" value="Trypsin"/>
    <property type="match status" value="1"/>
</dbReference>
<evidence type="ECO:0000313" key="6">
    <source>
        <dbReference type="Proteomes" id="UP001107558"/>
    </source>
</evidence>
<dbReference type="InterPro" id="IPR043504">
    <property type="entry name" value="Peptidase_S1_PA_chymotrypsin"/>
</dbReference>
<dbReference type="InterPro" id="IPR051333">
    <property type="entry name" value="CLIP_Serine_Protease"/>
</dbReference>
<dbReference type="AlphaFoldDB" id="A0A9J6BJ00"/>
<dbReference type="SUPFAM" id="SSF50494">
    <property type="entry name" value="Trypsin-like serine proteases"/>
    <property type="match status" value="1"/>
</dbReference>
<proteinExistence type="inferred from homology"/>
<keyword evidence="1" id="KW-1015">Disulfide bond</keyword>
<sequence>MKLNLLLSLIFFVFYSQADEDRRISGGEVAFLGQFPHHAHIKIYFETFFIICGGSLVKHNWVVTAAHCVSNFEYRYIEVLLGLVNRNDQPEYLLRVENRDHVRYHPLYDPPDNLSNDIALIYLEDAEPSILSNPYVGKIDLPVGIVSDFVGYQVTATGFGITNDSDPNPSETLNFVSMPVISNEECITRLPSEIITSETFCTNTIDERSTCPGDNGGGAFTTIESRRILIGIASLYVDQCQIGVPAIFTRVTEFINWLEENFDNPPEIEIPLPTLPPSQDGCNCECICETCPNIQLQNRKKNKEL</sequence>
<dbReference type="SMART" id="SM00020">
    <property type="entry name" value="Tryp_SPc"/>
    <property type="match status" value="1"/>
</dbReference>
<feature type="domain" description="Peptidase S1" evidence="4">
    <location>
        <begin position="24"/>
        <end position="263"/>
    </location>
</feature>
<evidence type="ECO:0000256" key="1">
    <source>
        <dbReference type="ARBA" id="ARBA00023157"/>
    </source>
</evidence>
<dbReference type="CDD" id="cd00190">
    <property type="entry name" value="Tryp_SPc"/>
    <property type="match status" value="1"/>
</dbReference>
<name>A0A9J6BJ00_POLVA</name>
<reference evidence="5" key="1">
    <citation type="submission" date="2021-03" db="EMBL/GenBank/DDBJ databases">
        <title>Chromosome level genome of the anhydrobiotic midge Polypedilum vanderplanki.</title>
        <authorList>
            <person name="Yoshida Y."/>
            <person name="Kikawada T."/>
            <person name="Gusev O."/>
        </authorList>
    </citation>
    <scope>NUCLEOTIDE SEQUENCE</scope>
    <source>
        <strain evidence="5">NIAS01</strain>
        <tissue evidence="5">Whole body or cell culture</tissue>
    </source>
</reference>
<dbReference type="InterPro" id="IPR018114">
    <property type="entry name" value="TRYPSIN_HIS"/>
</dbReference>
<dbReference type="Proteomes" id="UP001107558">
    <property type="component" value="Chromosome 4"/>
</dbReference>